<keyword evidence="2" id="KW-1185">Reference proteome</keyword>
<evidence type="ECO:0000313" key="1">
    <source>
        <dbReference type="EMBL" id="CAI9121023.1"/>
    </source>
</evidence>
<name>A0AA35Y3N6_9PROT</name>
<dbReference type="RefSeq" id="WP_289842181.1">
    <property type="nucleotide sequence ID" value="NZ_CATKSH010000010.1"/>
</dbReference>
<proteinExistence type="predicted"/>
<comment type="caution">
    <text evidence="1">The sequence shown here is derived from an EMBL/GenBank/DDBJ whole genome shotgun (WGS) entry which is preliminary data.</text>
</comment>
<dbReference type="Proteomes" id="UP001176960">
    <property type="component" value="Unassembled WGS sequence"/>
</dbReference>
<sequence>MNAIAHVMGADLTLAAGTGLSVISGADCVRQKILRRLCTNPGAYIWQLDYGAGLPAMIGDPTSTSLIESIVRAQMALEAGVDQTQPVSVSVEQFSDGGVRCVITYVDAQTQQTQLLSVLN</sequence>
<accession>A0AA35Y3N6</accession>
<gene>
    <name evidence="1" type="ORF">LMG32879_001867</name>
</gene>
<dbReference type="EMBL" id="CATKSH010000010">
    <property type="protein sequence ID" value="CAI9121023.1"/>
    <property type="molecule type" value="Genomic_DNA"/>
</dbReference>
<evidence type="ECO:0000313" key="2">
    <source>
        <dbReference type="Proteomes" id="UP001176960"/>
    </source>
</evidence>
<reference evidence="1" key="1">
    <citation type="submission" date="2023-03" db="EMBL/GenBank/DDBJ databases">
        <authorList>
            <person name="Cleenwerck I."/>
        </authorList>
    </citation>
    <scope>NUCLEOTIDE SEQUENCE</scope>
    <source>
        <strain evidence="1">LMG 32879</strain>
    </source>
</reference>
<dbReference type="Gene3D" id="3.10.450.40">
    <property type="match status" value="1"/>
</dbReference>
<dbReference type="AlphaFoldDB" id="A0AA35Y3N6"/>
<protein>
    <submittedName>
        <fullName evidence="1">Phage tail protein</fullName>
    </submittedName>
</protein>
<organism evidence="1 2">
    <name type="scientific">Brytella acorum</name>
    <dbReference type="NCBI Taxonomy" id="2959299"/>
    <lineage>
        <taxon>Bacteria</taxon>
        <taxon>Pseudomonadati</taxon>
        <taxon>Pseudomonadota</taxon>
        <taxon>Alphaproteobacteria</taxon>
        <taxon>Acetobacterales</taxon>
        <taxon>Acetobacteraceae</taxon>
        <taxon>Brytella</taxon>
    </lineage>
</organism>
<dbReference type="SUPFAM" id="SSF160719">
    <property type="entry name" value="gpW/gp25-like"/>
    <property type="match status" value="1"/>
</dbReference>